<dbReference type="InterPro" id="IPR037524">
    <property type="entry name" value="PA14/GLEYA"/>
</dbReference>
<feature type="non-terminal residue" evidence="3">
    <location>
        <position position="1799"/>
    </location>
</feature>
<dbReference type="InterPro" id="IPR052387">
    <property type="entry name" value="Fibrocystin"/>
</dbReference>
<sequence>QFSAAQTPVVYQISPPSGIPGNLIEIHGKTIAGRYETLDFDVDYIDGPAVLVAEGDGWMSLCSFADRRAGNIYPIQAEDGLGTLKCRVEGNHIGSHNVSFSVFNKGKSAVHKGAWLISAKQELFLYQTHSEIASVSPAGGSLGGGTDLTVTGDFFEEPVQVTAAGVPCKVKHVSPQQIRCTTEPVGKGRRLGAPQPGNRGLLFEVWDDASDLTEAGPGYRWQFVPNASSPVRFLSGAKKSFSSRLRGFFVAPQTNNYTFWIQADGQASLYLSLSQDPEHKVRIASLPAGNSEWSENWVKNWSENWQPKSQKFELTAGSQYYLEALHHGKAPSNGMRVGVQIHNTWLNPRVVNNYYIERHEIRAHALRLPEVQMLTVSGTGLFSISRNNISRRMIPTNATARQVQTAIEELLSIGCGTEPTSAKILFRNGFEKEDMKGLITTGHIISDMEPFCGRFSIHRPNQLVKTSPSTLPRYDLTEYTHVCFALKGHMSNILHISVSYTNVSLRSVKRNLTCRWNFNETNSKSWIFTCTDLWKVCANHSTLLQDLLANSPVFVHQIDLLSPVLQKETSGSFYLDEVIIADRAVTVSQRDPKPPRPGGRIVEAVSVVGFPPVYNVSWMVSGCGTSLPLLSLRGALLGEGSKEYGYIYVSTEDVRVSLTIQRLQKSSPPIGGTFRIHLPHTVISDVSVHISSHCLRKLLQDNVDNSTAPYFNTSDFVVTKDSNSCYESIWTLTWKTKTGDLPNVINVSAENLTGLKPTISTRVVYDGGVFIRPIFGDMLATLNNKTQVVVVVNDVLANCSGLCSFQFGEELTPLVSDVEYSSDAGSQATVIIRGAGFTEEEPALQVEVNNTTCHIIKLNQTEVVCQTERLPVGVYQLTLLVRPWGFALNATSGEGIFLRVEPKLVAIEPPTASEIGGLRVALRGTNLEGVNLVLFGSQPCPILENDQNSTRIECKVPSRGTEDAAVHVTLISGYQSTTVTNLFRYDPSLNPAVVSLSRNRSGIAGGQELQIGISQFASYRGSDIKVQIGDSWAQIQAQTDHGVNVTLPALAAGWYNVSVVINGIAVASTRVEPLIQYLSEIFSIEPCCGSFLGGTLLTISGVGFSRNPALVSVSMNRQTCTVMDLAEETVWCLTPPAANFSNEDSQDISVRVNVFISGRSLQHALFAKTTTTFNYQRAWTPLITVVEKEITDSSLLLSVQGINITGSVAKLGNSECELEFQRGNKSAMFYQCSLPLNSLEPGTFPIQVIQRQLGYARVTARLQALTVTPRITSIFPSRGSICGGMLLTISGIALKSRRNLVQVSLESNYSCEIQNADNDAISCIVLSGAHPLHYQWLAEASWALNITVTVNGISSVCLGDCTLHLQEQWTPLVDLVTWETNGTFTYMMIKGQRLAWPSDSPVVHVNNQAVCKATFWNETSIKCQTDCIAPGEHNISISNRRSGQACFRKASSVLTILPKVYQFYPQNFSTNGGGLLTLAGSALKGKRMTSVLIDHHPCHVLSVTCVTIQCVVPPGNGTRALSLNVDGISCYLGRISYNKEFTPAFLSLVATGLLLTVTVSRVTETDTIYVFVGDFSCSGVTITHSTLQCSAPLLPVGEYRMLGLDVLRGWASSNLTFTSRLMVTAVHRNWGGLNGGAVYLHGTGFSPGKTLVTVCGTPCEMLGNMTMTDLSCLAPRLHASLAVLCGLTHSSADCREDRATFIECDVQVTVGSYRQRGSVSYLYVCQDSPPQDQLASCVVFPISPLALGDPKVERDEVLIYNSSCNITMETEAEMECEGANQPITAKITEIWKNWGQNTQ</sequence>
<dbReference type="Pfam" id="PF01833">
    <property type="entry name" value="TIG"/>
    <property type="match status" value="8"/>
</dbReference>
<dbReference type="Gene3D" id="2.60.120.1560">
    <property type="match status" value="1"/>
</dbReference>
<dbReference type="PROSITE" id="PS51820">
    <property type="entry name" value="PA14"/>
    <property type="match status" value="1"/>
</dbReference>
<dbReference type="Proteomes" id="UP000571567">
    <property type="component" value="Unassembled WGS sequence"/>
</dbReference>
<evidence type="ECO:0000313" key="4">
    <source>
        <dbReference type="Proteomes" id="UP000571567"/>
    </source>
</evidence>
<feature type="domain" description="PA14" evidence="2">
    <location>
        <begin position="196"/>
        <end position="353"/>
    </location>
</feature>
<dbReference type="Gene3D" id="2.60.40.10">
    <property type="entry name" value="Immunoglobulins"/>
    <property type="match status" value="6"/>
</dbReference>
<keyword evidence="4" id="KW-1185">Reference proteome</keyword>
<dbReference type="OrthoDB" id="120976at2759"/>
<name>A0A7L1KTN5_HIMHI</name>
<evidence type="ECO:0000256" key="1">
    <source>
        <dbReference type="ARBA" id="ARBA00022729"/>
    </source>
</evidence>
<evidence type="ECO:0000313" key="3">
    <source>
        <dbReference type="EMBL" id="NXN66265.1"/>
    </source>
</evidence>
<gene>
    <name evidence="3" type="primary">Pkhd1</name>
    <name evidence="3" type="ORF">HIMHIM_R09731</name>
</gene>
<dbReference type="PANTHER" id="PTHR46769:SF1">
    <property type="entry name" value="FIBROCYSTIN"/>
    <property type="match status" value="1"/>
</dbReference>
<dbReference type="PANTHER" id="PTHR46769">
    <property type="entry name" value="POLYCYSTIC KIDNEY AND HEPATIC DISEASE 1 (AUTOSOMAL RECESSIVE)-LIKE 1"/>
    <property type="match status" value="1"/>
</dbReference>
<dbReference type="InterPro" id="IPR014756">
    <property type="entry name" value="Ig_E-set"/>
</dbReference>
<proteinExistence type="predicted"/>
<organism evidence="3 4">
    <name type="scientific">Himantopus himantopus</name>
    <name type="common">Black-winged stilt</name>
    <name type="synonym">Charadrius himantopus</name>
    <dbReference type="NCBI Taxonomy" id="225398"/>
    <lineage>
        <taxon>Eukaryota</taxon>
        <taxon>Metazoa</taxon>
        <taxon>Chordata</taxon>
        <taxon>Craniata</taxon>
        <taxon>Vertebrata</taxon>
        <taxon>Euteleostomi</taxon>
        <taxon>Archelosauria</taxon>
        <taxon>Archosauria</taxon>
        <taxon>Dinosauria</taxon>
        <taxon>Saurischia</taxon>
        <taxon>Theropoda</taxon>
        <taxon>Coelurosauria</taxon>
        <taxon>Aves</taxon>
        <taxon>Neognathae</taxon>
        <taxon>Neoaves</taxon>
        <taxon>Charadriiformes</taxon>
        <taxon>Recurvirostridae</taxon>
        <taxon>Himantopus</taxon>
    </lineage>
</organism>
<dbReference type="InterPro" id="IPR013783">
    <property type="entry name" value="Ig-like_fold"/>
</dbReference>
<dbReference type="InterPro" id="IPR002909">
    <property type="entry name" value="IPT_dom"/>
</dbReference>
<accession>A0A7L1KTN5</accession>
<keyword evidence="1" id="KW-0732">Signal</keyword>
<reference evidence="3 4" key="1">
    <citation type="submission" date="2019-09" db="EMBL/GenBank/DDBJ databases">
        <title>Bird 10,000 Genomes (B10K) Project - Family phase.</title>
        <authorList>
            <person name="Zhang G."/>
        </authorList>
    </citation>
    <scope>NUCLEOTIDE SEQUENCE [LARGE SCALE GENOMIC DNA]</scope>
    <source>
        <strain evidence="3">B10K-DU-002-13</strain>
        <tissue evidence="3">Muscle</tissue>
    </source>
</reference>
<evidence type="ECO:0000259" key="2">
    <source>
        <dbReference type="PROSITE" id="PS51820"/>
    </source>
</evidence>
<dbReference type="EMBL" id="VXBK01003424">
    <property type="protein sequence ID" value="NXN66265.1"/>
    <property type="molecule type" value="Genomic_DNA"/>
</dbReference>
<protein>
    <submittedName>
        <fullName evidence="3">PKHD1 protein</fullName>
    </submittedName>
</protein>
<dbReference type="SUPFAM" id="SSF81296">
    <property type="entry name" value="E set domains"/>
    <property type="match status" value="8"/>
</dbReference>
<dbReference type="CDD" id="cd00603">
    <property type="entry name" value="IPT_PCSR"/>
    <property type="match status" value="5"/>
</dbReference>
<dbReference type="SMART" id="SM00429">
    <property type="entry name" value="IPT"/>
    <property type="match status" value="5"/>
</dbReference>
<dbReference type="SUPFAM" id="SSF56988">
    <property type="entry name" value="Anthrax protective antigen"/>
    <property type="match status" value="1"/>
</dbReference>
<feature type="non-terminal residue" evidence="3">
    <location>
        <position position="1"/>
    </location>
</feature>
<comment type="caution">
    <text evidence="3">The sequence shown here is derived from an EMBL/GenBank/DDBJ whole genome shotgun (WGS) entry which is preliminary data.</text>
</comment>